<evidence type="ECO:0000256" key="9">
    <source>
        <dbReference type="ARBA" id="ARBA00061535"/>
    </source>
</evidence>
<evidence type="ECO:0000256" key="7">
    <source>
        <dbReference type="ARBA" id="ARBA00051538"/>
    </source>
</evidence>
<keyword evidence="3 15" id="KW-0808">Transferase</keyword>
<sequence length="259" mass="28593">MTQLAWLDPGDPGQPFPSLDQALTEPDGLLAVGGGLEPERLLNAYRHGIFPWYEASQPILWWSPEPRTVLFLKHFRLHRSLRKTLRNGDYRVTLDTDFSAVIQACAAPRGASRGTWITAEMQQAYMQLHQLGHAHSVEVRTADGTLIGGLYGVSIGRVFFGESMFSRVRDASKIALASLACQLDTWGFPFIDCQQDTAHLESFGARPIRRRAFAALLDIHCTQPGPGAPWVFDSSLCVDTWRPGNTTDARVAGINGSSE</sequence>
<dbReference type="GO" id="GO:0030163">
    <property type="term" value="P:protein catabolic process"/>
    <property type="evidence" value="ECO:0007669"/>
    <property type="project" value="UniProtKB-UniRule"/>
</dbReference>
<keyword evidence="17" id="KW-1185">Reference proteome</keyword>
<evidence type="ECO:0000256" key="12">
    <source>
        <dbReference type="ARBA" id="ARBA00077136"/>
    </source>
</evidence>
<dbReference type="InterPro" id="IPR016181">
    <property type="entry name" value="Acyl_CoA_acyltransferase"/>
</dbReference>
<evidence type="ECO:0000256" key="5">
    <source>
        <dbReference type="ARBA" id="ARBA00050607"/>
    </source>
</evidence>
<evidence type="ECO:0000256" key="4">
    <source>
        <dbReference type="ARBA" id="ARBA00023315"/>
    </source>
</evidence>
<dbReference type="Gene3D" id="3.40.630.70">
    <property type="entry name" value="Leucyl/phenylalanyl-tRNA-protein transferase, C-terminal domain"/>
    <property type="match status" value="1"/>
</dbReference>
<evidence type="ECO:0000256" key="15">
    <source>
        <dbReference type="HAMAP-Rule" id="MF_00688"/>
    </source>
</evidence>
<dbReference type="GO" id="GO:0005737">
    <property type="term" value="C:cytoplasm"/>
    <property type="evidence" value="ECO:0007669"/>
    <property type="project" value="UniProtKB-SubCell"/>
</dbReference>
<dbReference type="KEGG" id="aprs:BI364_08560"/>
<dbReference type="NCBIfam" id="TIGR00667">
    <property type="entry name" value="aat"/>
    <property type="match status" value="1"/>
</dbReference>
<evidence type="ECO:0000256" key="2">
    <source>
        <dbReference type="ARBA" id="ARBA00022490"/>
    </source>
</evidence>
<evidence type="ECO:0000256" key="3">
    <source>
        <dbReference type="ARBA" id="ARBA00022679"/>
    </source>
</evidence>
<name>A0A1D8INF8_9GAMM</name>
<dbReference type="EC" id="2.3.2.6" evidence="10 15"/>
<comment type="function">
    <text evidence="8 15">Functions in the N-end rule pathway of protein degradation where it conjugates Leu, Phe and, less efficiently, Met from aminoacyl-tRNAs to the N-termini of proteins containing an N-terminal arginine or lysine.</text>
</comment>
<comment type="similarity">
    <text evidence="9 15">Belongs to the L/F-transferase family.</text>
</comment>
<comment type="subcellular location">
    <subcellularLocation>
        <location evidence="1 15">Cytoplasm</location>
    </subcellularLocation>
</comment>
<dbReference type="Proteomes" id="UP000095401">
    <property type="component" value="Chromosome"/>
</dbReference>
<evidence type="ECO:0000256" key="11">
    <source>
        <dbReference type="ARBA" id="ARBA00074372"/>
    </source>
</evidence>
<evidence type="ECO:0000256" key="8">
    <source>
        <dbReference type="ARBA" id="ARBA00054043"/>
    </source>
</evidence>
<evidence type="ECO:0000256" key="14">
    <source>
        <dbReference type="ARBA" id="ARBA00083640"/>
    </source>
</evidence>
<dbReference type="GO" id="GO:0008914">
    <property type="term" value="F:leucyl-tRNA--protein transferase activity"/>
    <property type="evidence" value="ECO:0007669"/>
    <property type="project" value="UniProtKB-UniRule"/>
</dbReference>
<comment type="catalytic activity">
    <reaction evidence="6 15">
        <text>N-terminal L-arginyl-[protein] + L-leucyl-tRNA(Leu) = N-terminal L-leucyl-L-arginyl-[protein] + tRNA(Leu) + H(+)</text>
        <dbReference type="Rhea" id="RHEA:50416"/>
        <dbReference type="Rhea" id="RHEA-COMP:9613"/>
        <dbReference type="Rhea" id="RHEA-COMP:9622"/>
        <dbReference type="Rhea" id="RHEA-COMP:12672"/>
        <dbReference type="Rhea" id="RHEA-COMP:12673"/>
        <dbReference type="ChEBI" id="CHEBI:15378"/>
        <dbReference type="ChEBI" id="CHEBI:64719"/>
        <dbReference type="ChEBI" id="CHEBI:78442"/>
        <dbReference type="ChEBI" id="CHEBI:78494"/>
        <dbReference type="ChEBI" id="CHEBI:133044"/>
        <dbReference type="EC" id="2.3.2.6"/>
    </reaction>
</comment>
<dbReference type="InterPro" id="IPR042203">
    <property type="entry name" value="Leu/Phe-tRNA_Trfase_C"/>
</dbReference>
<dbReference type="InterPro" id="IPR004616">
    <property type="entry name" value="Leu/Phe-tRNA_Trfase"/>
</dbReference>
<organism evidence="16 17">
    <name type="scientific">Acidihalobacter yilgarnensis</name>
    <dbReference type="NCBI Taxonomy" id="2819280"/>
    <lineage>
        <taxon>Bacteria</taxon>
        <taxon>Pseudomonadati</taxon>
        <taxon>Pseudomonadota</taxon>
        <taxon>Gammaproteobacteria</taxon>
        <taxon>Chromatiales</taxon>
        <taxon>Ectothiorhodospiraceae</taxon>
        <taxon>Acidihalobacter</taxon>
    </lineage>
</organism>
<dbReference type="PANTHER" id="PTHR30098">
    <property type="entry name" value="LEUCYL/PHENYLALANYL-TRNA--PROTEIN TRANSFERASE"/>
    <property type="match status" value="1"/>
</dbReference>
<keyword evidence="2 15" id="KW-0963">Cytoplasm</keyword>
<protein>
    <recommendedName>
        <fullName evidence="11 15">Leucyl/phenylalanyl-tRNA--protein transferase</fullName>
        <ecNumber evidence="10 15">2.3.2.6</ecNumber>
    </recommendedName>
    <alternativeName>
        <fullName evidence="12 15">L/F-transferase</fullName>
    </alternativeName>
    <alternativeName>
        <fullName evidence="13 15">Leucyltransferase</fullName>
    </alternativeName>
    <alternativeName>
        <fullName evidence="14 15">Phenyalanyltransferase</fullName>
    </alternativeName>
</protein>
<evidence type="ECO:0000256" key="10">
    <source>
        <dbReference type="ARBA" id="ARBA00066767"/>
    </source>
</evidence>
<dbReference type="Gene3D" id="3.30.70.3550">
    <property type="entry name" value="Leucyl/phenylalanyl-tRNA-protein transferase, N-terminal domain"/>
    <property type="match status" value="1"/>
</dbReference>
<accession>A0A1D8INF8</accession>
<evidence type="ECO:0000256" key="13">
    <source>
        <dbReference type="ARBA" id="ARBA00077165"/>
    </source>
</evidence>
<evidence type="ECO:0000313" key="16">
    <source>
        <dbReference type="EMBL" id="AOU98006.1"/>
    </source>
</evidence>
<evidence type="ECO:0000256" key="1">
    <source>
        <dbReference type="ARBA" id="ARBA00004496"/>
    </source>
</evidence>
<dbReference type="FunFam" id="3.30.70.3550:FF:000001">
    <property type="entry name" value="Leucyl/phenylalanyl-tRNA--protein transferase"/>
    <property type="match status" value="1"/>
</dbReference>
<dbReference type="AlphaFoldDB" id="A0A1D8INF8"/>
<gene>
    <name evidence="15" type="primary">aat</name>
    <name evidence="16" type="ORF">BI364_08560</name>
</gene>
<dbReference type="PANTHER" id="PTHR30098:SF2">
    <property type="entry name" value="LEUCYL_PHENYLALANYL-TRNA--PROTEIN TRANSFERASE"/>
    <property type="match status" value="1"/>
</dbReference>
<keyword evidence="4 15" id="KW-0012">Acyltransferase</keyword>
<dbReference type="HAMAP" id="MF_00688">
    <property type="entry name" value="Leu_Phe_trans"/>
    <property type="match status" value="1"/>
</dbReference>
<reference evidence="17" key="1">
    <citation type="submission" date="2016-09" db="EMBL/GenBank/DDBJ databases">
        <title>Acidihalobacter prosperus F5.</title>
        <authorList>
            <person name="Khaleque H.N."/>
            <person name="Ramsay J.P."/>
            <person name="Kaksonen A.H."/>
            <person name="Boxall N.J."/>
            <person name="Watkin E.L.J."/>
        </authorList>
    </citation>
    <scope>NUCLEOTIDE SEQUENCE [LARGE SCALE GENOMIC DNA]</scope>
    <source>
        <strain evidence="17">F5</strain>
    </source>
</reference>
<dbReference type="RefSeq" id="WP_070078382.1">
    <property type="nucleotide sequence ID" value="NZ_CP017415.1"/>
</dbReference>
<dbReference type="InterPro" id="IPR042221">
    <property type="entry name" value="Leu/Phe-tRNA_Trfase_N"/>
</dbReference>
<proteinExistence type="inferred from homology"/>
<dbReference type="SUPFAM" id="SSF55729">
    <property type="entry name" value="Acyl-CoA N-acyltransferases (Nat)"/>
    <property type="match status" value="1"/>
</dbReference>
<evidence type="ECO:0000313" key="17">
    <source>
        <dbReference type="Proteomes" id="UP000095401"/>
    </source>
</evidence>
<dbReference type="Pfam" id="PF03588">
    <property type="entry name" value="Leu_Phe_trans"/>
    <property type="match status" value="1"/>
</dbReference>
<comment type="catalytic activity">
    <reaction evidence="7 15">
        <text>N-terminal L-lysyl-[protein] + L-leucyl-tRNA(Leu) = N-terminal L-leucyl-L-lysyl-[protein] + tRNA(Leu) + H(+)</text>
        <dbReference type="Rhea" id="RHEA:12340"/>
        <dbReference type="Rhea" id="RHEA-COMP:9613"/>
        <dbReference type="Rhea" id="RHEA-COMP:9622"/>
        <dbReference type="Rhea" id="RHEA-COMP:12670"/>
        <dbReference type="Rhea" id="RHEA-COMP:12671"/>
        <dbReference type="ChEBI" id="CHEBI:15378"/>
        <dbReference type="ChEBI" id="CHEBI:65249"/>
        <dbReference type="ChEBI" id="CHEBI:78442"/>
        <dbReference type="ChEBI" id="CHEBI:78494"/>
        <dbReference type="ChEBI" id="CHEBI:133043"/>
        <dbReference type="EC" id="2.3.2.6"/>
    </reaction>
</comment>
<dbReference type="EMBL" id="CP017415">
    <property type="protein sequence ID" value="AOU98006.1"/>
    <property type="molecule type" value="Genomic_DNA"/>
</dbReference>
<comment type="catalytic activity">
    <reaction evidence="5 15">
        <text>L-phenylalanyl-tRNA(Phe) + an N-terminal L-alpha-aminoacyl-[protein] = an N-terminal L-phenylalanyl-L-alpha-aminoacyl-[protein] + tRNA(Phe)</text>
        <dbReference type="Rhea" id="RHEA:43632"/>
        <dbReference type="Rhea" id="RHEA-COMP:9668"/>
        <dbReference type="Rhea" id="RHEA-COMP:9699"/>
        <dbReference type="Rhea" id="RHEA-COMP:10636"/>
        <dbReference type="Rhea" id="RHEA-COMP:10637"/>
        <dbReference type="ChEBI" id="CHEBI:78442"/>
        <dbReference type="ChEBI" id="CHEBI:78531"/>
        <dbReference type="ChEBI" id="CHEBI:78597"/>
        <dbReference type="ChEBI" id="CHEBI:83561"/>
        <dbReference type="EC" id="2.3.2.6"/>
    </reaction>
</comment>
<evidence type="ECO:0000256" key="6">
    <source>
        <dbReference type="ARBA" id="ARBA00050652"/>
    </source>
</evidence>